<dbReference type="EMBL" id="PFBW01000134">
    <property type="protein sequence ID" value="PIR77327.1"/>
    <property type="molecule type" value="Genomic_DNA"/>
</dbReference>
<gene>
    <name evidence="1" type="ORF">COU30_03070</name>
</gene>
<feature type="non-terminal residue" evidence="1">
    <location>
        <position position="1"/>
    </location>
</feature>
<organism evidence="1 2">
    <name type="scientific">Candidatus Magasanikbacteria bacterium CG10_big_fil_rev_8_21_14_0_10_38_6</name>
    <dbReference type="NCBI Taxonomy" id="1974647"/>
    <lineage>
        <taxon>Bacteria</taxon>
        <taxon>Candidatus Magasanikiibacteriota</taxon>
    </lineage>
</organism>
<proteinExistence type="predicted"/>
<accession>A0A2M6P0U9</accession>
<name>A0A2M6P0U9_9BACT</name>
<protein>
    <submittedName>
        <fullName evidence="1">Uncharacterized protein</fullName>
    </submittedName>
</protein>
<evidence type="ECO:0000313" key="1">
    <source>
        <dbReference type="EMBL" id="PIR77327.1"/>
    </source>
</evidence>
<comment type="caution">
    <text evidence="1">The sequence shown here is derived from an EMBL/GenBank/DDBJ whole genome shotgun (WGS) entry which is preliminary data.</text>
</comment>
<dbReference type="AlphaFoldDB" id="A0A2M6P0U9"/>
<dbReference type="Proteomes" id="UP000228528">
    <property type="component" value="Unassembled WGS sequence"/>
</dbReference>
<sequence length="144" mass="15838">RSKNEDELRAMARGKVEQAVADAVALGMTIDEKQKINLADQLTGYYKTLLEQVRDGQMDESDMNIAILDKINEKISSFVPKKDINGAPIDIAAKAAAHMEQLKAGGTPNQTPYTGEPIDLDARRQAYMEQLKKGTDTSNQEDVA</sequence>
<evidence type="ECO:0000313" key="2">
    <source>
        <dbReference type="Proteomes" id="UP000228528"/>
    </source>
</evidence>
<reference evidence="2" key="1">
    <citation type="submission" date="2017-09" db="EMBL/GenBank/DDBJ databases">
        <title>Depth-based differentiation of microbial function through sediment-hosted aquifers and enrichment of novel symbionts in the deep terrestrial subsurface.</title>
        <authorList>
            <person name="Probst A.J."/>
            <person name="Ladd B."/>
            <person name="Jarett J.K."/>
            <person name="Geller-Mcgrath D.E."/>
            <person name="Sieber C.M.K."/>
            <person name="Emerson J.B."/>
            <person name="Anantharaman K."/>
            <person name="Thomas B.C."/>
            <person name="Malmstrom R."/>
            <person name="Stieglmeier M."/>
            <person name="Klingl A."/>
            <person name="Woyke T."/>
            <person name="Ryan C.M."/>
            <person name="Banfield J.F."/>
        </authorList>
    </citation>
    <scope>NUCLEOTIDE SEQUENCE [LARGE SCALE GENOMIC DNA]</scope>
</reference>